<evidence type="ECO:0008006" key="5">
    <source>
        <dbReference type="Google" id="ProtNLM"/>
    </source>
</evidence>
<evidence type="ECO:0000256" key="1">
    <source>
        <dbReference type="ARBA" id="ARBA00022912"/>
    </source>
</evidence>
<dbReference type="InterPro" id="IPR029021">
    <property type="entry name" value="Prot-tyrosine_phosphatase-like"/>
</dbReference>
<evidence type="ECO:0000313" key="3">
    <source>
        <dbReference type="EnsemblMetazoa" id="GBRI037901-PA"/>
    </source>
</evidence>
<dbReference type="PANTHER" id="PTHR10159">
    <property type="entry name" value="DUAL SPECIFICITY PROTEIN PHOSPHATASE"/>
    <property type="match status" value="1"/>
</dbReference>
<dbReference type="GO" id="GO:0008330">
    <property type="term" value="F:protein tyrosine/threonine phosphatase activity"/>
    <property type="evidence" value="ECO:0007669"/>
    <property type="project" value="TreeGrafter"/>
</dbReference>
<dbReference type="STRING" id="37001.A0A1A9WZ31"/>
<reference evidence="4" key="1">
    <citation type="submission" date="2014-03" db="EMBL/GenBank/DDBJ databases">
        <authorList>
            <person name="Aksoy S."/>
            <person name="Warren W."/>
            <person name="Wilson R.K."/>
        </authorList>
    </citation>
    <scope>NUCLEOTIDE SEQUENCE [LARGE SCALE GENOMIC DNA]</scope>
    <source>
        <strain evidence="4">IAEA</strain>
    </source>
</reference>
<dbReference type="GO" id="GO:0017017">
    <property type="term" value="F:MAP kinase tyrosine/serine/threonine phosphatase activity"/>
    <property type="evidence" value="ECO:0007669"/>
    <property type="project" value="TreeGrafter"/>
</dbReference>
<protein>
    <recommendedName>
        <fullName evidence="5">Tyrosine-protein phosphatase domain-containing protein</fullName>
    </recommendedName>
</protein>
<feature type="compositionally biased region" description="Polar residues" evidence="2">
    <location>
        <begin position="68"/>
        <end position="79"/>
    </location>
</feature>
<dbReference type="GO" id="GO:0043409">
    <property type="term" value="P:negative regulation of MAPK cascade"/>
    <property type="evidence" value="ECO:0007669"/>
    <property type="project" value="TreeGrafter"/>
</dbReference>
<evidence type="ECO:0000313" key="4">
    <source>
        <dbReference type="Proteomes" id="UP000091820"/>
    </source>
</evidence>
<keyword evidence="4" id="KW-1185">Reference proteome</keyword>
<keyword evidence="1" id="KW-0904">Protein phosphatase</keyword>
<dbReference type="VEuPathDB" id="VectorBase:GBRI037901"/>
<dbReference type="EnsemblMetazoa" id="GBRI037901-RA">
    <property type="protein sequence ID" value="GBRI037901-PA"/>
    <property type="gene ID" value="GBRI037901"/>
</dbReference>
<dbReference type="SUPFAM" id="SSF52799">
    <property type="entry name" value="(Phosphotyrosine protein) phosphatases II"/>
    <property type="match status" value="1"/>
</dbReference>
<dbReference type="Proteomes" id="UP000091820">
    <property type="component" value="Unassembled WGS sequence"/>
</dbReference>
<keyword evidence="1" id="KW-0378">Hydrolase</keyword>
<proteinExistence type="predicted"/>
<reference evidence="3" key="2">
    <citation type="submission" date="2020-05" db="UniProtKB">
        <authorList>
            <consortium name="EnsemblMetazoa"/>
        </authorList>
    </citation>
    <scope>IDENTIFICATION</scope>
    <source>
        <strain evidence="3">IAEA</strain>
    </source>
</reference>
<feature type="compositionally biased region" description="Acidic residues" evidence="2">
    <location>
        <begin position="93"/>
        <end position="104"/>
    </location>
</feature>
<name>A0A1A9WZ31_9MUSC</name>
<evidence type="ECO:0000256" key="2">
    <source>
        <dbReference type="SAM" id="MobiDB-lite"/>
    </source>
</evidence>
<dbReference type="GO" id="GO:0033550">
    <property type="term" value="F:MAP kinase tyrosine phosphatase activity"/>
    <property type="evidence" value="ECO:0007669"/>
    <property type="project" value="TreeGrafter"/>
</dbReference>
<dbReference type="AlphaFoldDB" id="A0A1A9WZ31"/>
<accession>A0A1A9WZ31</accession>
<dbReference type="Gene3D" id="3.90.190.10">
    <property type="entry name" value="Protein tyrosine phosphatase superfamily"/>
    <property type="match status" value="1"/>
</dbReference>
<feature type="region of interest" description="Disordered" evidence="2">
    <location>
        <begin position="66"/>
        <end position="126"/>
    </location>
</feature>
<feature type="compositionally biased region" description="Low complexity" evidence="2">
    <location>
        <begin position="110"/>
        <end position="119"/>
    </location>
</feature>
<dbReference type="GO" id="GO:0005829">
    <property type="term" value="C:cytosol"/>
    <property type="evidence" value="ECO:0007669"/>
    <property type="project" value="TreeGrafter"/>
</dbReference>
<dbReference type="PANTHER" id="PTHR10159:SF528">
    <property type="entry name" value="PUCKERED, ISOFORM A"/>
    <property type="match status" value="1"/>
</dbReference>
<organism evidence="3 4">
    <name type="scientific">Glossina brevipalpis</name>
    <dbReference type="NCBI Taxonomy" id="37001"/>
    <lineage>
        <taxon>Eukaryota</taxon>
        <taxon>Metazoa</taxon>
        <taxon>Ecdysozoa</taxon>
        <taxon>Arthropoda</taxon>
        <taxon>Hexapoda</taxon>
        <taxon>Insecta</taxon>
        <taxon>Pterygota</taxon>
        <taxon>Neoptera</taxon>
        <taxon>Endopterygota</taxon>
        <taxon>Diptera</taxon>
        <taxon>Brachycera</taxon>
        <taxon>Muscomorpha</taxon>
        <taxon>Hippoboscoidea</taxon>
        <taxon>Glossinidae</taxon>
        <taxon>Glossina</taxon>
    </lineage>
</organism>
<sequence>MQIPASDTPHQNIKQYFQEAYDFIEAYKLVKIARPIISPNLNFMGQLLELEQSLRLSGVLEPLPPTLNPANLSSQGNITKTEKNDTEISQCDSDNDDDDDDDDCDKNMPSSRLMSSSSSTEICDDNSNVASTATSTATNETFSPISARSSTSLTLTSSALTSSARPIRFKRNSPAKLRLNLQSNYAPIPKSLSCMSIHNATSTSPMCKQPPDTPTCCEMMSFNNSE</sequence>